<evidence type="ECO:0008006" key="3">
    <source>
        <dbReference type="Google" id="ProtNLM"/>
    </source>
</evidence>
<evidence type="ECO:0000313" key="2">
    <source>
        <dbReference type="Proteomes" id="UP000536685"/>
    </source>
</evidence>
<keyword evidence="2" id="KW-1185">Reference proteome</keyword>
<dbReference type="EMBL" id="JACHMJ010000001">
    <property type="protein sequence ID" value="MBB5843314.1"/>
    <property type="molecule type" value="Genomic_DNA"/>
</dbReference>
<name>A0A841ALS8_9MICO</name>
<sequence length="131" mass="14278">MADDPDPLSLDAVAGPWYEPGTVAEKLGVTVDEVERLVHEGDAWAITTSDGFMLLPVRQFRTGEGFGLLPAAGEVMRAMVPSRGHGRDDEEAVYWLFWSRGPWGDGSAFDLIVAGRIPEVLKVVERLPDLG</sequence>
<dbReference type="Proteomes" id="UP000536685">
    <property type="component" value="Unassembled WGS sequence"/>
</dbReference>
<evidence type="ECO:0000313" key="1">
    <source>
        <dbReference type="EMBL" id="MBB5843314.1"/>
    </source>
</evidence>
<organism evidence="1 2">
    <name type="scientific">Conyzicola lurida</name>
    <dbReference type="NCBI Taxonomy" id="1172621"/>
    <lineage>
        <taxon>Bacteria</taxon>
        <taxon>Bacillati</taxon>
        <taxon>Actinomycetota</taxon>
        <taxon>Actinomycetes</taxon>
        <taxon>Micrococcales</taxon>
        <taxon>Microbacteriaceae</taxon>
        <taxon>Conyzicola</taxon>
    </lineage>
</organism>
<comment type="caution">
    <text evidence="1">The sequence shown here is derived from an EMBL/GenBank/DDBJ whole genome shotgun (WGS) entry which is preliminary data.</text>
</comment>
<dbReference type="RefSeq" id="WP_184235846.1">
    <property type="nucleotide sequence ID" value="NZ_JACHMJ010000001.1"/>
</dbReference>
<reference evidence="1 2" key="1">
    <citation type="submission" date="2020-08" db="EMBL/GenBank/DDBJ databases">
        <title>Sequencing the genomes of 1000 actinobacteria strains.</title>
        <authorList>
            <person name="Klenk H.-P."/>
        </authorList>
    </citation>
    <scope>NUCLEOTIDE SEQUENCE [LARGE SCALE GENOMIC DNA]</scope>
    <source>
        <strain evidence="1 2">DSM 105784</strain>
    </source>
</reference>
<accession>A0A841ALS8</accession>
<dbReference type="AlphaFoldDB" id="A0A841ALS8"/>
<gene>
    <name evidence="1" type="ORF">HD599_001637</name>
</gene>
<proteinExistence type="predicted"/>
<protein>
    <recommendedName>
        <fullName evidence="3">DNA-binding protein</fullName>
    </recommendedName>
</protein>